<protein>
    <submittedName>
        <fullName evidence="3">Helix-turn-helix domain-containing protein</fullName>
    </submittedName>
</protein>
<evidence type="ECO:0000259" key="2">
    <source>
        <dbReference type="Pfam" id="PF13518"/>
    </source>
</evidence>
<dbReference type="PANTHER" id="PTHR33795:SF1">
    <property type="entry name" value="INSERTION ELEMENT IS150 PROTEIN INSJ"/>
    <property type="match status" value="1"/>
</dbReference>
<dbReference type="InterPro" id="IPR010921">
    <property type="entry name" value="Trp_repressor/repl_initiator"/>
</dbReference>
<feature type="domain" description="Insertion element IS150 protein InsJ-like helix-turn-helix" evidence="2">
    <location>
        <begin position="15"/>
        <end position="56"/>
    </location>
</feature>
<dbReference type="RefSeq" id="WP_349948391.1">
    <property type="nucleotide sequence ID" value="NZ_CP157940.1"/>
</dbReference>
<evidence type="ECO:0000313" key="3">
    <source>
        <dbReference type="EMBL" id="XBS55741.1"/>
    </source>
</evidence>
<dbReference type="EMBL" id="CP157940">
    <property type="protein sequence ID" value="XBS55741.1"/>
    <property type="molecule type" value="Genomic_DNA"/>
</dbReference>
<organism evidence="3">
    <name type="scientific">Lacrimispora sp. BS-2</name>
    <dbReference type="NCBI Taxonomy" id="3151850"/>
    <lineage>
        <taxon>Bacteria</taxon>
        <taxon>Bacillati</taxon>
        <taxon>Bacillota</taxon>
        <taxon>Clostridia</taxon>
        <taxon>Lachnospirales</taxon>
        <taxon>Lachnospiraceae</taxon>
        <taxon>Lacrimispora</taxon>
    </lineage>
</organism>
<reference evidence="3" key="1">
    <citation type="submission" date="2024-06" db="EMBL/GenBank/DDBJ databases">
        <title>Lacrimispora cavernae sp. nov., a novel anaerobe isolated from bat guano pile inside a cave.</title>
        <authorList>
            <person name="Miller S.L."/>
            <person name="Lu N."/>
            <person name="King J."/>
            <person name="Sankaranarayanan K."/>
            <person name="Lawson P.A."/>
        </authorList>
    </citation>
    <scope>NUCLEOTIDE SEQUENCE</scope>
    <source>
        <strain evidence="3">BS-2</strain>
    </source>
</reference>
<sequence length="161" mass="18661">MLNQIHNQSYSKDIKLQAIHDYLNGNGSQNDICKKYGIRSRTQLRRWIKVYNTGGTLKETTGGASMKKAKTTTPEERLIIVKDCLDNDKNYGAMALKYNCSYQQVRNWVVRYEKMGAAGLEDRRGRRIGSQSSRTPEEELRNKVAELERKNKDLQMEFYTT</sequence>
<dbReference type="Pfam" id="PF13518">
    <property type="entry name" value="HTH_28"/>
    <property type="match status" value="2"/>
</dbReference>
<evidence type="ECO:0000256" key="1">
    <source>
        <dbReference type="ARBA" id="ARBA00038232"/>
    </source>
</evidence>
<name>A0AAU7PW29_9FIRM</name>
<dbReference type="InterPro" id="IPR036388">
    <property type="entry name" value="WH-like_DNA-bd_sf"/>
</dbReference>
<dbReference type="PANTHER" id="PTHR33795">
    <property type="entry name" value="INSERTION ELEMENT IS150 PROTEIN INSJ"/>
    <property type="match status" value="1"/>
</dbReference>
<dbReference type="Gene3D" id="1.10.10.10">
    <property type="entry name" value="Winged helix-like DNA-binding domain superfamily/Winged helix DNA-binding domain"/>
    <property type="match status" value="2"/>
</dbReference>
<proteinExistence type="inferred from homology"/>
<dbReference type="InterPro" id="IPR052057">
    <property type="entry name" value="IS150/IS1296_orfA-like"/>
</dbReference>
<dbReference type="GO" id="GO:0043565">
    <property type="term" value="F:sequence-specific DNA binding"/>
    <property type="evidence" value="ECO:0007669"/>
    <property type="project" value="InterPro"/>
</dbReference>
<accession>A0AAU7PW29</accession>
<dbReference type="AlphaFoldDB" id="A0AAU7PW29"/>
<comment type="similarity">
    <text evidence="1">Belongs to the IS150/IS1296 orfA family.</text>
</comment>
<gene>
    <name evidence="3" type="ORF">ABFV83_08130</name>
</gene>
<feature type="domain" description="Insertion element IS150 protein InsJ-like helix-turn-helix" evidence="2">
    <location>
        <begin position="76"/>
        <end position="127"/>
    </location>
</feature>
<dbReference type="SUPFAM" id="SSF48295">
    <property type="entry name" value="TrpR-like"/>
    <property type="match status" value="2"/>
</dbReference>
<dbReference type="InterPro" id="IPR055247">
    <property type="entry name" value="InsJ-like_HTH"/>
</dbReference>